<dbReference type="PRINTS" id="PR00411">
    <property type="entry name" value="PNDRDTASEI"/>
</dbReference>
<comment type="caution">
    <text evidence="5">The sequence shown here is derived from an EMBL/GenBank/DDBJ whole genome shotgun (WGS) entry which is preliminary data.</text>
</comment>
<keyword evidence="3" id="KW-0408">Iron</keyword>
<keyword evidence="1" id="KW-0479">Metal-binding</keyword>
<gene>
    <name evidence="5" type="ORF">S01H1_46794</name>
</gene>
<feature type="non-terminal residue" evidence="5">
    <location>
        <position position="262"/>
    </location>
</feature>
<evidence type="ECO:0008006" key="6">
    <source>
        <dbReference type="Google" id="ProtNLM"/>
    </source>
</evidence>
<protein>
    <recommendedName>
        <fullName evidence="6">FAD/NAD(P)-binding domain-containing protein</fullName>
    </recommendedName>
</protein>
<organism evidence="5">
    <name type="scientific">marine sediment metagenome</name>
    <dbReference type="NCBI Taxonomy" id="412755"/>
    <lineage>
        <taxon>unclassified sequences</taxon>
        <taxon>metagenomes</taxon>
        <taxon>ecological metagenomes</taxon>
    </lineage>
</organism>
<dbReference type="PANTHER" id="PTHR43498">
    <property type="entry name" value="FERREDOXIN:COB-COM HETERODISULFIDE REDUCTASE SUBUNIT A"/>
    <property type="match status" value="1"/>
</dbReference>
<keyword evidence="4" id="KW-0411">Iron-sulfur</keyword>
<keyword evidence="2" id="KW-0560">Oxidoreductase</keyword>
<evidence type="ECO:0000313" key="5">
    <source>
        <dbReference type="EMBL" id="GAG10751.1"/>
    </source>
</evidence>
<proteinExistence type="predicted"/>
<dbReference type="InterPro" id="IPR039650">
    <property type="entry name" value="HdrA-like"/>
</dbReference>
<accession>X0WDJ5</accession>
<sequence>YLKMGMARVEKVDLPEPYQLEAFNKKILIIGGGVSGISAAIDAAKTGYEVTIVEKEASLGGNAKKWRKQLPGTFPYEDLIPPAIESKITELESYSNITVKTETVVARIAGEPGDFTVTLKKPGEKTEFDVPYPLPDEMKVDDKGKELNAEALHAKFMEYNEGKQDILTFDPSGEKFGAVILAAGWRPYQPEEGEFAHLGFGTIADVVTNHQFEEIAAAGKIVRPSDGKEAKSVVFIQSPGQEDDKDFAYTGAVTSLVALKQA</sequence>
<dbReference type="AlphaFoldDB" id="X0WDJ5"/>
<dbReference type="GO" id="GO:0046872">
    <property type="term" value="F:metal ion binding"/>
    <property type="evidence" value="ECO:0007669"/>
    <property type="project" value="UniProtKB-KW"/>
</dbReference>
<evidence type="ECO:0000256" key="3">
    <source>
        <dbReference type="ARBA" id="ARBA00023004"/>
    </source>
</evidence>
<dbReference type="GO" id="GO:0016491">
    <property type="term" value="F:oxidoreductase activity"/>
    <property type="evidence" value="ECO:0007669"/>
    <property type="project" value="UniProtKB-KW"/>
</dbReference>
<evidence type="ECO:0000256" key="2">
    <source>
        <dbReference type="ARBA" id="ARBA00023002"/>
    </source>
</evidence>
<evidence type="ECO:0000256" key="4">
    <source>
        <dbReference type="ARBA" id="ARBA00023014"/>
    </source>
</evidence>
<dbReference type="SUPFAM" id="SSF51971">
    <property type="entry name" value="Nucleotide-binding domain"/>
    <property type="match status" value="1"/>
</dbReference>
<dbReference type="Gene3D" id="3.40.50.720">
    <property type="entry name" value="NAD(P)-binding Rossmann-like Domain"/>
    <property type="match status" value="1"/>
</dbReference>
<dbReference type="EMBL" id="BARS01029974">
    <property type="protein sequence ID" value="GAG10751.1"/>
    <property type="molecule type" value="Genomic_DNA"/>
</dbReference>
<dbReference type="Pfam" id="PF13450">
    <property type="entry name" value="NAD_binding_8"/>
    <property type="match status" value="1"/>
</dbReference>
<name>X0WDJ5_9ZZZZ</name>
<dbReference type="PANTHER" id="PTHR43498:SF1">
    <property type="entry name" value="COB--COM HETERODISULFIDE REDUCTASE IRON-SULFUR SUBUNIT A"/>
    <property type="match status" value="1"/>
</dbReference>
<dbReference type="GO" id="GO:0051536">
    <property type="term" value="F:iron-sulfur cluster binding"/>
    <property type="evidence" value="ECO:0007669"/>
    <property type="project" value="UniProtKB-KW"/>
</dbReference>
<evidence type="ECO:0000256" key="1">
    <source>
        <dbReference type="ARBA" id="ARBA00022723"/>
    </source>
</evidence>
<feature type="non-terminal residue" evidence="5">
    <location>
        <position position="1"/>
    </location>
</feature>
<reference evidence="5" key="1">
    <citation type="journal article" date="2014" name="Front. Microbiol.">
        <title>High frequency of phylogenetically diverse reductive dehalogenase-homologous genes in deep subseafloor sedimentary metagenomes.</title>
        <authorList>
            <person name="Kawai M."/>
            <person name="Futagami T."/>
            <person name="Toyoda A."/>
            <person name="Takaki Y."/>
            <person name="Nishi S."/>
            <person name="Hori S."/>
            <person name="Arai W."/>
            <person name="Tsubouchi T."/>
            <person name="Morono Y."/>
            <person name="Uchiyama I."/>
            <person name="Ito T."/>
            <person name="Fujiyama A."/>
            <person name="Inagaki F."/>
            <person name="Takami H."/>
        </authorList>
    </citation>
    <scope>NUCLEOTIDE SEQUENCE</scope>
    <source>
        <strain evidence="5">Expedition CK06-06</strain>
    </source>
</reference>